<gene>
    <name evidence="2" type="ORF">BWGOE8_32720</name>
</gene>
<keyword evidence="1" id="KW-1133">Transmembrane helix</keyword>
<keyword evidence="1" id="KW-0812">Transmembrane</keyword>
<evidence type="ECO:0000313" key="2">
    <source>
        <dbReference type="EMBL" id="OFD77160.1"/>
    </source>
</evidence>
<feature type="transmembrane region" description="Helical" evidence="1">
    <location>
        <begin position="12"/>
        <end position="42"/>
    </location>
</feature>
<dbReference type="AlphaFoldDB" id="A0A1E8B5T1"/>
<dbReference type="RefSeq" id="WP_070144043.1">
    <property type="nucleotide sequence ID" value="NZ_LXLT01000043.1"/>
</dbReference>
<evidence type="ECO:0000256" key="1">
    <source>
        <dbReference type="SAM" id="Phobius"/>
    </source>
</evidence>
<feature type="transmembrane region" description="Helical" evidence="1">
    <location>
        <begin position="90"/>
        <end position="110"/>
    </location>
</feature>
<sequence length="133" mass="15594">MNLSQDKNQKLILHLLTFVSFIILVLLGITIFYIPFIFYYVFKSKEVRTIIIETSVYQLLTWIISFIWNIFIMKPLVLSISDISVNNMSIILWAAPLYIILTILLVLGPLKGILYVLQGKDFHYPIISKWIRK</sequence>
<comment type="caution">
    <text evidence="2">The sequence shown here is derived from an EMBL/GenBank/DDBJ whole genome shotgun (WGS) entry which is preliminary data.</text>
</comment>
<protein>
    <recommendedName>
        <fullName evidence="4">DUF4870 domain-containing protein</fullName>
    </recommendedName>
</protein>
<organism evidence="2 3">
    <name type="scientific">Bacillus mycoides</name>
    <dbReference type="NCBI Taxonomy" id="1405"/>
    <lineage>
        <taxon>Bacteria</taxon>
        <taxon>Bacillati</taxon>
        <taxon>Bacillota</taxon>
        <taxon>Bacilli</taxon>
        <taxon>Bacillales</taxon>
        <taxon>Bacillaceae</taxon>
        <taxon>Bacillus</taxon>
        <taxon>Bacillus cereus group</taxon>
    </lineage>
</organism>
<dbReference type="Proteomes" id="UP000175706">
    <property type="component" value="Unassembled WGS sequence"/>
</dbReference>
<reference evidence="2 3" key="1">
    <citation type="submission" date="2016-05" db="EMBL/GenBank/DDBJ databases">
        <title>Bacillus thuringiensis and Bacillus weihenstephanensis as novel biocontrol agents of wilt causing Verticillium species.</title>
        <authorList>
            <person name="Hollensteiner J."/>
            <person name="Wemheuer F."/>
            <person name="Harting R."/>
            <person name="Kolarzyk A."/>
            <person name="Diaz-Valerio S."/>
            <person name="Poehlein A."/>
            <person name="Brzuszkiewicz E."/>
            <person name="Nesemann K."/>
            <person name="Braus-Stromeyer S."/>
            <person name="Braus G."/>
            <person name="Daniel R."/>
            <person name="Liesegang H."/>
        </authorList>
    </citation>
    <scope>NUCLEOTIDE SEQUENCE [LARGE SCALE GENOMIC DNA]</scope>
    <source>
        <strain evidence="2 3">GOE8</strain>
    </source>
</reference>
<evidence type="ECO:0008006" key="4">
    <source>
        <dbReference type="Google" id="ProtNLM"/>
    </source>
</evidence>
<dbReference type="EMBL" id="LXLT01000043">
    <property type="protein sequence ID" value="OFD77160.1"/>
    <property type="molecule type" value="Genomic_DNA"/>
</dbReference>
<keyword evidence="1" id="KW-0472">Membrane</keyword>
<accession>A0A1E8B5T1</accession>
<feature type="transmembrane region" description="Helical" evidence="1">
    <location>
        <begin position="54"/>
        <end position="78"/>
    </location>
</feature>
<name>A0A1E8B5T1_BACMY</name>
<proteinExistence type="predicted"/>
<evidence type="ECO:0000313" key="3">
    <source>
        <dbReference type="Proteomes" id="UP000175706"/>
    </source>
</evidence>